<organism evidence="2 3">
    <name type="scientific">Biomphalaria glabrata</name>
    <name type="common">Bloodfluke planorb</name>
    <name type="synonym">Freshwater snail</name>
    <dbReference type="NCBI Taxonomy" id="6526"/>
    <lineage>
        <taxon>Eukaryota</taxon>
        <taxon>Metazoa</taxon>
        <taxon>Spiralia</taxon>
        <taxon>Lophotrochozoa</taxon>
        <taxon>Mollusca</taxon>
        <taxon>Gastropoda</taxon>
        <taxon>Heterobranchia</taxon>
        <taxon>Euthyneura</taxon>
        <taxon>Panpulmonata</taxon>
        <taxon>Hygrophila</taxon>
        <taxon>Lymnaeoidea</taxon>
        <taxon>Planorbidae</taxon>
        <taxon>Biomphalaria</taxon>
    </lineage>
</organism>
<dbReference type="KEGG" id="bgt:106072571"/>
<dbReference type="Pfam" id="PF10551">
    <property type="entry name" value="MULE"/>
    <property type="match status" value="1"/>
</dbReference>
<dbReference type="VEuPathDB" id="VectorBase:BGLB031039"/>
<dbReference type="PANTHER" id="PTHR47160:SF5">
    <property type="entry name" value="MULE TRANSPOSASE DOMAIN-CONTAINING PROTEIN"/>
    <property type="match status" value="1"/>
</dbReference>
<evidence type="ECO:0000313" key="3">
    <source>
        <dbReference type="Proteomes" id="UP000076420"/>
    </source>
</evidence>
<feature type="domain" description="MULE transposase" evidence="1">
    <location>
        <begin position="4"/>
        <end position="97"/>
    </location>
</feature>
<dbReference type="EnsemblMetazoa" id="BGLB031039-RA">
    <property type="protein sequence ID" value="BGLB031039-PA"/>
    <property type="gene ID" value="BGLB031039"/>
</dbReference>
<dbReference type="InterPro" id="IPR018289">
    <property type="entry name" value="MULE_transposase_dom"/>
</dbReference>
<dbReference type="STRING" id="6526.A0A2C9LH34"/>
<dbReference type="Proteomes" id="UP000076420">
    <property type="component" value="Unassembled WGS sequence"/>
</dbReference>
<dbReference type="PANTHER" id="PTHR47160">
    <property type="entry name" value="PUTATIVE-RELATED"/>
    <property type="match status" value="1"/>
</dbReference>
<protein>
    <recommendedName>
        <fullName evidence="1">MULE transposase domain-containing protein</fullName>
    </recommendedName>
</protein>
<name>A0A2C9LH34_BIOGL</name>
<reference evidence="2" key="1">
    <citation type="submission" date="2020-05" db="UniProtKB">
        <authorList>
            <consortium name="EnsemblMetazoa"/>
        </authorList>
    </citation>
    <scope>IDENTIFICATION</scope>
    <source>
        <strain evidence="2">BB02</strain>
    </source>
</reference>
<dbReference type="AlphaFoldDB" id="A0A2C9LH34"/>
<evidence type="ECO:0000313" key="2">
    <source>
        <dbReference type="EnsemblMetazoa" id="BGLB031039-PA"/>
    </source>
</evidence>
<proteinExistence type="predicted"/>
<sequence>MKKLYVDGTFRISPSIFSQIYVIMAERGGFVLPVLYALLPNKEGETYRRMFEAVKELWPDLNPSSVSMDFEQAAIGALQSTYPLCAIHGCLFHLTKNMRKKLADENLLSMYNNDPEFALAARMIVALAFVPIEDLDMAVETLANELPLHLTPIINWFEDTSIGRLNRSRTRRCALFPPMWSVYQRTLNGDNRTNNFAEAAHRRLQAEFGMSHPTIWKFIDGIRAVQKGRDLIYEQYIRGDQPLSKRKKYIDTDKRINVIVQTYQQRNIIEYLKGLAHNFLMNP</sequence>
<gene>
    <name evidence="2" type="primary">106072571</name>
</gene>
<accession>A0A2C9LH34</accession>
<evidence type="ECO:0000259" key="1">
    <source>
        <dbReference type="Pfam" id="PF10551"/>
    </source>
</evidence>